<evidence type="ECO:0000313" key="2">
    <source>
        <dbReference type="EMBL" id="ODV67406.1"/>
    </source>
</evidence>
<keyword evidence="1" id="KW-1133">Transmembrane helix</keyword>
<feature type="transmembrane region" description="Helical" evidence="1">
    <location>
        <begin position="72"/>
        <end position="93"/>
    </location>
</feature>
<name>A0A1E4RJJ4_9ASCO</name>
<evidence type="ECO:0000313" key="3">
    <source>
        <dbReference type="Proteomes" id="UP000095085"/>
    </source>
</evidence>
<dbReference type="AlphaFoldDB" id="A0A1E4RJJ4"/>
<keyword evidence="1" id="KW-0472">Membrane</keyword>
<feature type="transmembrane region" description="Helical" evidence="1">
    <location>
        <begin position="7"/>
        <end position="32"/>
    </location>
</feature>
<dbReference type="EMBL" id="KV454540">
    <property type="protein sequence ID" value="ODV67406.1"/>
    <property type="molecule type" value="Genomic_DNA"/>
</dbReference>
<organism evidence="2 3">
    <name type="scientific">Hyphopichia burtonii NRRL Y-1933</name>
    <dbReference type="NCBI Taxonomy" id="984485"/>
    <lineage>
        <taxon>Eukaryota</taxon>
        <taxon>Fungi</taxon>
        <taxon>Dikarya</taxon>
        <taxon>Ascomycota</taxon>
        <taxon>Saccharomycotina</taxon>
        <taxon>Pichiomycetes</taxon>
        <taxon>Debaryomycetaceae</taxon>
        <taxon>Hyphopichia</taxon>
    </lineage>
</organism>
<dbReference type="GeneID" id="30995527"/>
<evidence type="ECO:0000256" key="1">
    <source>
        <dbReference type="SAM" id="Phobius"/>
    </source>
</evidence>
<protein>
    <submittedName>
        <fullName evidence="2">Uncharacterized protein</fullName>
    </submittedName>
</protein>
<feature type="transmembrane region" description="Helical" evidence="1">
    <location>
        <begin position="44"/>
        <end position="60"/>
    </location>
</feature>
<keyword evidence="1" id="KW-0812">Transmembrane</keyword>
<keyword evidence="3" id="KW-1185">Reference proteome</keyword>
<dbReference type="RefSeq" id="XP_020076473.1">
    <property type="nucleotide sequence ID" value="XM_020220977.1"/>
</dbReference>
<sequence>MLSIRKLSIIVTLASLAGLNIHPIFFLLYAIISDEIAIQERVPINVGGIVIGFASLRTTLQEYNDMSICDWVKTYQCATLVLAFFVATILAGLRYHSTGTAF</sequence>
<reference evidence="3" key="1">
    <citation type="submission" date="2016-05" db="EMBL/GenBank/DDBJ databases">
        <title>Comparative genomics of biotechnologically important yeasts.</title>
        <authorList>
            <consortium name="DOE Joint Genome Institute"/>
            <person name="Riley R."/>
            <person name="Haridas S."/>
            <person name="Wolfe K.H."/>
            <person name="Lopes M.R."/>
            <person name="Hittinger C.T."/>
            <person name="Goker M."/>
            <person name="Salamov A."/>
            <person name="Wisecaver J."/>
            <person name="Long T.M."/>
            <person name="Aerts A.L."/>
            <person name="Barry K."/>
            <person name="Choi C."/>
            <person name="Clum A."/>
            <person name="Coughlan A.Y."/>
            <person name="Deshpande S."/>
            <person name="Douglass A.P."/>
            <person name="Hanson S.J."/>
            <person name="Klenk H.-P."/>
            <person name="Labutti K."/>
            <person name="Lapidus A."/>
            <person name="Lindquist E."/>
            <person name="Lipzen A."/>
            <person name="Meier-Kolthoff J.P."/>
            <person name="Ohm R.A."/>
            <person name="Otillar R.P."/>
            <person name="Pangilinan J."/>
            <person name="Peng Y."/>
            <person name="Rokas A."/>
            <person name="Rosa C.A."/>
            <person name="Scheuner C."/>
            <person name="Sibirny A.A."/>
            <person name="Slot J.C."/>
            <person name="Stielow J.B."/>
            <person name="Sun H."/>
            <person name="Kurtzman C.P."/>
            <person name="Blackwell M."/>
            <person name="Grigoriev I.V."/>
            <person name="Jeffries T.W."/>
        </authorList>
    </citation>
    <scope>NUCLEOTIDE SEQUENCE [LARGE SCALE GENOMIC DNA]</scope>
    <source>
        <strain evidence="3">NRRL Y-1933</strain>
    </source>
</reference>
<dbReference type="Proteomes" id="UP000095085">
    <property type="component" value="Unassembled WGS sequence"/>
</dbReference>
<accession>A0A1E4RJJ4</accession>
<gene>
    <name evidence="2" type="ORF">HYPBUDRAFT_152364</name>
</gene>
<proteinExistence type="predicted"/>